<proteinExistence type="predicted"/>
<gene>
    <name evidence="2" type="ORF">NTU39_05025</name>
</gene>
<dbReference type="RefSeq" id="WP_257959350.1">
    <property type="nucleotide sequence ID" value="NZ_CP102780.1"/>
</dbReference>
<sequence length="97" mass="10416">MTIRLTRLEDALADSPGPVSRNVGTALVAARATLEGSLRMPLTPAQHAQTQSLMQAVRAAEAILESLARRYSTSYGKLTAVDSGHGDRRSHNAQSMR</sequence>
<feature type="region of interest" description="Disordered" evidence="1">
    <location>
        <begin position="78"/>
        <end position="97"/>
    </location>
</feature>
<dbReference type="NCBIfam" id="TIGR02501">
    <property type="entry name" value="type_III_yscE"/>
    <property type="match status" value="1"/>
</dbReference>
<evidence type="ECO:0000313" key="2">
    <source>
        <dbReference type="EMBL" id="UVA80389.1"/>
    </source>
</evidence>
<accession>A0ABY5QI97</accession>
<dbReference type="EMBL" id="CP102780">
    <property type="protein sequence ID" value="UVA80389.1"/>
    <property type="molecule type" value="Genomic_DNA"/>
</dbReference>
<dbReference type="InterPro" id="IPR012671">
    <property type="entry name" value="T3SS_PscE/YscE"/>
</dbReference>
<reference evidence="2" key="1">
    <citation type="submission" date="2022-08" db="EMBL/GenBank/DDBJ databases">
        <title>Multi-unit outbreak of Pandoraea commovens among non-cystic fibrosis intensive care patients from 2019 to 2021 in Berlin, Germany.</title>
        <authorList>
            <person name="Menzel P."/>
        </authorList>
    </citation>
    <scope>NUCLEOTIDE SEQUENCE</scope>
    <source>
        <strain evidence="2">LB-19-202-79</strain>
    </source>
</reference>
<dbReference type="Gene3D" id="1.20.5.420">
    <property type="entry name" value="Immunoglobulin FC, subunit C"/>
    <property type="match status" value="1"/>
</dbReference>
<dbReference type="Pfam" id="PF08988">
    <property type="entry name" value="T3SS_needle_E"/>
    <property type="match status" value="1"/>
</dbReference>
<protein>
    <submittedName>
        <fullName evidence="2">EscE/YscE/SsaE family type III secretion system needle protein co-chaperone</fullName>
    </submittedName>
</protein>
<evidence type="ECO:0000256" key="1">
    <source>
        <dbReference type="SAM" id="MobiDB-lite"/>
    </source>
</evidence>
<keyword evidence="3" id="KW-1185">Reference proteome</keyword>
<evidence type="ECO:0000313" key="3">
    <source>
        <dbReference type="Proteomes" id="UP001058980"/>
    </source>
</evidence>
<organism evidence="2 3">
    <name type="scientific">Pandoraea commovens</name>
    <dbReference type="NCBI Taxonomy" id="2508289"/>
    <lineage>
        <taxon>Bacteria</taxon>
        <taxon>Pseudomonadati</taxon>
        <taxon>Pseudomonadota</taxon>
        <taxon>Betaproteobacteria</taxon>
        <taxon>Burkholderiales</taxon>
        <taxon>Burkholderiaceae</taxon>
        <taxon>Pandoraea</taxon>
    </lineage>
</organism>
<dbReference type="Proteomes" id="UP001058980">
    <property type="component" value="Chromosome"/>
</dbReference>
<name>A0ABY5QI97_9BURK</name>